<dbReference type="Proteomes" id="UP000675409">
    <property type="component" value="Unassembled WGS sequence"/>
</dbReference>
<dbReference type="EMBL" id="JABBYC010000116">
    <property type="protein sequence ID" value="MBL0888933.1"/>
    <property type="molecule type" value="Genomic_DNA"/>
</dbReference>
<name>A0ABS1LT02_9MICO</name>
<proteinExistence type="predicted"/>
<sequence length="303" mass="33591">MGQEILEWLEGSWWGGAGVLVSILVTIAAAWYWGTATARLWISWGPSRECDDLDHWAFDDAQPEQRVFEITLHNVGRVDITGDHFIGSAPMVLQSQWAEALGVPLRKGIPDLEGLGLTRSAELDSEPEPKSQPLLVRVMQVLRSESEAERRDRKAPSGALLVYPRLIKAGAKITLHVQWSRNPHKITASDLQNARVAVREARWLSRAAAKTAVLAILFVGGSTLLAGIVEDLPVTYAAAMISLALVWKTIADAIDGFPRSPYERAGLRTALRRRPWQTLRELGSWRTFGPDGSRQHIRAVERG</sequence>
<dbReference type="RefSeq" id="WP_201851572.1">
    <property type="nucleotide sequence ID" value="NZ_JABBYC010000116.1"/>
</dbReference>
<keyword evidence="1" id="KW-1133">Transmembrane helix</keyword>
<evidence type="ECO:0008006" key="4">
    <source>
        <dbReference type="Google" id="ProtNLM"/>
    </source>
</evidence>
<evidence type="ECO:0000313" key="2">
    <source>
        <dbReference type="EMBL" id="MBL0888933.1"/>
    </source>
</evidence>
<accession>A0ABS1LT02</accession>
<keyword evidence="1" id="KW-0472">Membrane</keyword>
<keyword evidence="3" id="KW-1185">Reference proteome</keyword>
<organism evidence="2 3">
    <name type="scientific">Myceligenerans indicum</name>
    <dbReference type="NCBI Taxonomy" id="2593663"/>
    <lineage>
        <taxon>Bacteria</taxon>
        <taxon>Bacillati</taxon>
        <taxon>Actinomycetota</taxon>
        <taxon>Actinomycetes</taxon>
        <taxon>Micrococcales</taxon>
        <taxon>Promicromonosporaceae</taxon>
        <taxon>Myceligenerans</taxon>
    </lineage>
</organism>
<gene>
    <name evidence="2" type="ORF">HGK34_22135</name>
</gene>
<evidence type="ECO:0000313" key="3">
    <source>
        <dbReference type="Proteomes" id="UP000675409"/>
    </source>
</evidence>
<protein>
    <recommendedName>
        <fullName evidence="4">DUF2207 domain-containing protein</fullName>
    </recommendedName>
</protein>
<evidence type="ECO:0000256" key="1">
    <source>
        <dbReference type="SAM" id="Phobius"/>
    </source>
</evidence>
<feature type="transmembrane region" description="Helical" evidence="1">
    <location>
        <begin position="12"/>
        <end position="33"/>
    </location>
</feature>
<reference evidence="2 3" key="1">
    <citation type="journal article" date="2021" name="Arch. Microbiol.">
        <title>Myceligenerans indicum sp. nov., an actinobacterium isolated from mangrove sediment of Sundarbans, India.</title>
        <authorList>
            <person name="Asha K."/>
            <person name="Bhadury P."/>
        </authorList>
    </citation>
    <scope>NUCLEOTIDE SEQUENCE [LARGE SCALE GENOMIC DNA]</scope>
    <source>
        <strain evidence="2 3">I2</strain>
    </source>
</reference>
<keyword evidence="1" id="KW-0812">Transmembrane</keyword>
<comment type="caution">
    <text evidence="2">The sequence shown here is derived from an EMBL/GenBank/DDBJ whole genome shotgun (WGS) entry which is preliminary data.</text>
</comment>